<dbReference type="Proteomes" id="UP001597114">
    <property type="component" value="Unassembled WGS sequence"/>
</dbReference>
<evidence type="ECO:0000256" key="1">
    <source>
        <dbReference type="ARBA" id="ARBA00023015"/>
    </source>
</evidence>
<evidence type="ECO:0000313" key="5">
    <source>
        <dbReference type="EMBL" id="MFD1523804.1"/>
    </source>
</evidence>
<evidence type="ECO:0000256" key="3">
    <source>
        <dbReference type="ARBA" id="ARBA00023163"/>
    </source>
</evidence>
<dbReference type="InterPro" id="IPR009057">
    <property type="entry name" value="Homeodomain-like_sf"/>
</dbReference>
<proteinExistence type="predicted"/>
<dbReference type="SUPFAM" id="SSF46689">
    <property type="entry name" value="Homeodomain-like"/>
    <property type="match status" value="1"/>
</dbReference>
<keyword evidence="3" id="KW-0804">Transcription</keyword>
<dbReference type="Gene3D" id="1.10.10.60">
    <property type="entry name" value="Homeodomain-like"/>
    <property type="match status" value="1"/>
</dbReference>
<accession>A0ABW4F8P2</accession>
<dbReference type="InterPro" id="IPR035418">
    <property type="entry name" value="AraC-bd_2"/>
</dbReference>
<dbReference type="InterPro" id="IPR018060">
    <property type="entry name" value="HTH_AraC"/>
</dbReference>
<gene>
    <name evidence="5" type="ORF">ACFSJD_40405</name>
</gene>
<organism evidence="5 6">
    <name type="scientific">Pseudonocardia yunnanensis</name>
    <dbReference type="NCBI Taxonomy" id="58107"/>
    <lineage>
        <taxon>Bacteria</taxon>
        <taxon>Bacillati</taxon>
        <taxon>Actinomycetota</taxon>
        <taxon>Actinomycetes</taxon>
        <taxon>Pseudonocardiales</taxon>
        <taxon>Pseudonocardiaceae</taxon>
        <taxon>Pseudonocardia</taxon>
    </lineage>
</organism>
<dbReference type="RefSeq" id="WP_344720860.1">
    <property type="nucleotide sequence ID" value="NZ_BAAAUS010000007.1"/>
</dbReference>
<evidence type="ECO:0000313" key="6">
    <source>
        <dbReference type="Proteomes" id="UP001597114"/>
    </source>
</evidence>
<keyword evidence="2" id="KW-0238">DNA-binding</keyword>
<dbReference type="Pfam" id="PF12833">
    <property type="entry name" value="HTH_18"/>
    <property type="match status" value="1"/>
</dbReference>
<dbReference type="PRINTS" id="PR00032">
    <property type="entry name" value="HTHARAC"/>
</dbReference>
<evidence type="ECO:0000256" key="2">
    <source>
        <dbReference type="ARBA" id="ARBA00023125"/>
    </source>
</evidence>
<dbReference type="Pfam" id="PF14525">
    <property type="entry name" value="AraC_binding_2"/>
    <property type="match status" value="1"/>
</dbReference>
<dbReference type="EMBL" id="JBHUCO010000070">
    <property type="protein sequence ID" value="MFD1523804.1"/>
    <property type="molecule type" value="Genomic_DNA"/>
</dbReference>
<dbReference type="PANTHER" id="PTHR46796:SF6">
    <property type="entry name" value="ARAC SUBFAMILY"/>
    <property type="match status" value="1"/>
</dbReference>
<name>A0ABW4F8P2_9PSEU</name>
<evidence type="ECO:0000259" key="4">
    <source>
        <dbReference type="PROSITE" id="PS01124"/>
    </source>
</evidence>
<keyword evidence="1" id="KW-0805">Transcription regulation</keyword>
<protein>
    <submittedName>
        <fullName evidence="5">Helix-turn-helix domain-containing protein</fullName>
    </submittedName>
</protein>
<sequence length="323" mass="35817">MRIREFSSEEFEEVADEFFIPVIIRTAPDVRGRMAVQELGEGLALSQLRSGPRSADRTEQMAARASEDDRMLFAVQVAGRGRFSQHGRLAELGAGMGFLHEARTPFTWVSQTETRHLVLSFSRELLPLRGAEITEACGRSMDPTSPGMHILTAYLGRLFEIADGLTAPQRMDAGHAAIDLLAMALRDVVPSVAGGDGPAEVLLDMMLMHVREHLADPHLQVEELARRHHVSVSHVYTLFERIGSTPASHLREQRLLAAQVMLSDPRHARLATSDIAAAVGFVDRRTFERAFRRQYGVTPGNWRRAHCPSGSAPATLEEEMPPR</sequence>
<dbReference type="InterPro" id="IPR050204">
    <property type="entry name" value="AraC_XylS_family_regulators"/>
</dbReference>
<dbReference type="PANTHER" id="PTHR46796">
    <property type="entry name" value="HTH-TYPE TRANSCRIPTIONAL ACTIVATOR RHAS-RELATED"/>
    <property type="match status" value="1"/>
</dbReference>
<comment type="caution">
    <text evidence="5">The sequence shown here is derived from an EMBL/GenBank/DDBJ whole genome shotgun (WGS) entry which is preliminary data.</text>
</comment>
<dbReference type="InterPro" id="IPR020449">
    <property type="entry name" value="Tscrpt_reg_AraC-type_HTH"/>
</dbReference>
<feature type="domain" description="HTH araC/xylS-type" evidence="4">
    <location>
        <begin position="204"/>
        <end position="305"/>
    </location>
</feature>
<dbReference type="PROSITE" id="PS01124">
    <property type="entry name" value="HTH_ARAC_FAMILY_2"/>
    <property type="match status" value="1"/>
</dbReference>
<reference evidence="6" key="1">
    <citation type="journal article" date="2019" name="Int. J. Syst. Evol. Microbiol.">
        <title>The Global Catalogue of Microorganisms (GCM) 10K type strain sequencing project: providing services to taxonomists for standard genome sequencing and annotation.</title>
        <authorList>
            <consortium name="The Broad Institute Genomics Platform"/>
            <consortium name="The Broad Institute Genome Sequencing Center for Infectious Disease"/>
            <person name="Wu L."/>
            <person name="Ma J."/>
        </authorList>
    </citation>
    <scope>NUCLEOTIDE SEQUENCE [LARGE SCALE GENOMIC DNA]</scope>
    <source>
        <strain evidence="6">CCM 7043</strain>
    </source>
</reference>
<dbReference type="SMART" id="SM00342">
    <property type="entry name" value="HTH_ARAC"/>
    <property type="match status" value="1"/>
</dbReference>
<keyword evidence="6" id="KW-1185">Reference proteome</keyword>